<name>A0AAQ4D3Z5_AMBAM</name>
<accession>A0AAQ4D3Z5</accession>
<feature type="region of interest" description="Disordered" evidence="1">
    <location>
        <begin position="64"/>
        <end position="108"/>
    </location>
</feature>
<comment type="caution">
    <text evidence="2">The sequence shown here is derived from an EMBL/GenBank/DDBJ whole genome shotgun (WGS) entry which is preliminary data.</text>
</comment>
<dbReference type="EMBL" id="JARKHS020035504">
    <property type="protein sequence ID" value="KAK8757185.1"/>
    <property type="molecule type" value="Genomic_DNA"/>
</dbReference>
<evidence type="ECO:0000313" key="2">
    <source>
        <dbReference type="EMBL" id="KAK8757185.1"/>
    </source>
</evidence>
<gene>
    <name evidence="2" type="ORF">V5799_000120</name>
</gene>
<feature type="compositionally biased region" description="Basic and acidic residues" evidence="1">
    <location>
        <begin position="94"/>
        <end position="103"/>
    </location>
</feature>
<reference evidence="2 3" key="1">
    <citation type="journal article" date="2023" name="Arcadia Sci">
        <title>De novo assembly of a long-read Amblyomma americanum tick genome.</title>
        <authorList>
            <person name="Chou S."/>
            <person name="Poskanzer K.E."/>
            <person name="Rollins M."/>
            <person name="Thuy-Boun P.S."/>
        </authorList>
    </citation>
    <scope>NUCLEOTIDE SEQUENCE [LARGE SCALE GENOMIC DNA]</scope>
    <source>
        <strain evidence="2">F_SG_1</strain>
        <tissue evidence="2">Salivary glands</tissue>
    </source>
</reference>
<evidence type="ECO:0000313" key="3">
    <source>
        <dbReference type="Proteomes" id="UP001321473"/>
    </source>
</evidence>
<keyword evidence="3" id="KW-1185">Reference proteome</keyword>
<dbReference type="AlphaFoldDB" id="A0AAQ4D3Z5"/>
<protein>
    <submittedName>
        <fullName evidence="2">Uncharacterized protein</fullName>
    </submittedName>
</protein>
<proteinExistence type="predicted"/>
<organism evidence="2 3">
    <name type="scientific">Amblyomma americanum</name>
    <name type="common">Lone star tick</name>
    <dbReference type="NCBI Taxonomy" id="6943"/>
    <lineage>
        <taxon>Eukaryota</taxon>
        <taxon>Metazoa</taxon>
        <taxon>Ecdysozoa</taxon>
        <taxon>Arthropoda</taxon>
        <taxon>Chelicerata</taxon>
        <taxon>Arachnida</taxon>
        <taxon>Acari</taxon>
        <taxon>Parasitiformes</taxon>
        <taxon>Ixodida</taxon>
        <taxon>Ixodoidea</taxon>
        <taxon>Ixodidae</taxon>
        <taxon>Amblyomminae</taxon>
        <taxon>Amblyomma</taxon>
    </lineage>
</organism>
<sequence>MWHKREEEGTIKGKITMLVMTLKAHWQKVRPQICTRRRRGCYLTSTNTEEKRTGRQKKTAAIGRGFLRSNGAGSAHRHAGERQRRSTANTATATERRRGDRIRTHTPLSKRLRLRRRLPDQVQHTNTTARSRMSACPTRKQIYCPFPRTRACLSGDAPRTS</sequence>
<evidence type="ECO:0000256" key="1">
    <source>
        <dbReference type="SAM" id="MobiDB-lite"/>
    </source>
</evidence>
<dbReference type="Proteomes" id="UP001321473">
    <property type="component" value="Unassembled WGS sequence"/>
</dbReference>